<proteinExistence type="predicted"/>
<dbReference type="EMBL" id="VLLB01000006">
    <property type="protein sequence ID" value="TWI63457.1"/>
    <property type="molecule type" value="Genomic_DNA"/>
</dbReference>
<accession>A0A562R320</accession>
<name>A0A562R320_9BURK</name>
<comment type="caution">
    <text evidence="2">The sequence shown here is derived from an EMBL/GenBank/DDBJ whole genome shotgun (WGS) entry which is preliminary data.</text>
</comment>
<keyword evidence="1" id="KW-0472">Membrane</keyword>
<evidence type="ECO:0000313" key="2">
    <source>
        <dbReference type="EMBL" id="TWI63457.1"/>
    </source>
</evidence>
<gene>
    <name evidence="2" type="ORF">IP91_03427</name>
</gene>
<keyword evidence="3" id="KW-1185">Reference proteome</keyword>
<sequence>MKTINKTFMESVGEAADELARIVRHAARRINRMPWPGLLALCVLLALFVTVLPLALTLFVVLLLVKLVAGALGWSHYQRRHRPVAPAADTRAE</sequence>
<organism evidence="2 3">
    <name type="scientific">Pseudoduganella lurida</name>
    <dbReference type="NCBI Taxonomy" id="1036180"/>
    <lineage>
        <taxon>Bacteria</taxon>
        <taxon>Pseudomonadati</taxon>
        <taxon>Pseudomonadota</taxon>
        <taxon>Betaproteobacteria</taxon>
        <taxon>Burkholderiales</taxon>
        <taxon>Oxalobacteraceae</taxon>
        <taxon>Telluria group</taxon>
        <taxon>Pseudoduganella</taxon>
    </lineage>
</organism>
<feature type="transmembrane region" description="Helical" evidence="1">
    <location>
        <begin position="38"/>
        <end position="65"/>
    </location>
</feature>
<dbReference type="RefSeq" id="WP_199754633.1">
    <property type="nucleotide sequence ID" value="NZ_VLLB01000006.1"/>
</dbReference>
<evidence type="ECO:0000313" key="3">
    <source>
        <dbReference type="Proteomes" id="UP000318431"/>
    </source>
</evidence>
<reference evidence="2 3" key="1">
    <citation type="journal article" date="2015" name="Stand. Genomic Sci.">
        <title>Genomic Encyclopedia of Bacterial and Archaeal Type Strains, Phase III: the genomes of soil and plant-associated and newly described type strains.</title>
        <authorList>
            <person name="Whitman W.B."/>
            <person name="Woyke T."/>
            <person name="Klenk H.P."/>
            <person name="Zhou Y."/>
            <person name="Lilburn T.G."/>
            <person name="Beck B.J."/>
            <person name="De Vos P."/>
            <person name="Vandamme P."/>
            <person name="Eisen J.A."/>
            <person name="Garrity G."/>
            <person name="Hugenholtz P."/>
            <person name="Kyrpides N.C."/>
        </authorList>
    </citation>
    <scope>NUCLEOTIDE SEQUENCE [LARGE SCALE GENOMIC DNA]</scope>
    <source>
        <strain evidence="2 3">CGMCC 1.10822</strain>
    </source>
</reference>
<dbReference type="AlphaFoldDB" id="A0A562R320"/>
<keyword evidence="1" id="KW-0812">Transmembrane</keyword>
<dbReference type="Proteomes" id="UP000318431">
    <property type="component" value="Unassembled WGS sequence"/>
</dbReference>
<protein>
    <submittedName>
        <fullName evidence="2">Uncharacterized protein</fullName>
    </submittedName>
</protein>
<keyword evidence="1" id="KW-1133">Transmembrane helix</keyword>
<evidence type="ECO:0000256" key="1">
    <source>
        <dbReference type="SAM" id="Phobius"/>
    </source>
</evidence>